<gene>
    <name evidence="4" type="ORF">EJN90_07975</name>
</gene>
<feature type="domain" description="Gfo/Idh/MocA-like oxidoreductase N-terminal" evidence="2">
    <location>
        <begin position="5"/>
        <end position="121"/>
    </location>
</feature>
<reference evidence="5" key="1">
    <citation type="submission" date="2018-12" db="EMBL/GenBank/DDBJ databases">
        <title>Complete genome sequencing of Jeotgalibaca sp. H21T32.</title>
        <authorList>
            <person name="Bae J.-W."/>
            <person name="Lee S.-Y."/>
        </authorList>
    </citation>
    <scope>NUCLEOTIDE SEQUENCE [LARGE SCALE GENOMIC DNA]</scope>
    <source>
        <strain evidence="5">H21T32</strain>
    </source>
</reference>
<dbReference type="GO" id="GO:0016491">
    <property type="term" value="F:oxidoreductase activity"/>
    <property type="evidence" value="ECO:0007669"/>
    <property type="project" value="UniProtKB-KW"/>
</dbReference>
<dbReference type="RefSeq" id="WP_126110116.1">
    <property type="nucleotide sequence ID" value="NZ_CP034465.1"/>
</dbReference>
<dbReference type="Pfam" id="PF22725">
    <property type="entry name" value="GFO_IDH_MocA_C3"/>
    <property type="match status" value="1"/>
</dbReference>
<evidence type="ECO:0000256" key="1">
    <source>
        <dbReference type="ARBA" id="ARBA00023002"/>
    </source>
</evidence>
<dbReference type="OrthoDB" id="9815825at2"/>
<proteinExistence type="predicted"/>
<dbReference type="InterPro" id="IPR036291">
    <property type="entry name" value="NAD(P)-bd_dom_sf"/>
</dbReference>
<dbReference type="Gene3D" id="3.30.360.10">
    <property type="entry name" value="Dihydrodipicolinate Reductase, domain 2"/>
    <property type="match status" value="1"/>
</dbReference>
<dbReference type="PANTHER" id="PTHR43818:SF11">
    <property type="entry name" value="BCDNA.GH03377"/>
    <property type="match status" value="1"/>
</dbReference>
<feature type="domain" description="GFO/IDH/MocA-like oxidoreductase" evidence="3">
    <location>
        <begin position="133"/>
        <end position="267"/>
    </location>
</feature>
<sequence>MARTRIAFVGVGDISGIYLQNLTTVFKKEIEIVGLCDLIRSKAEDAAEKYQVERIYEDMAEVFADETVDIVLNLTRPNEHYAVTKAALEAGKAVYSEKPLASTFEDGQELLALAKERNLAVGGAPDTFLGSGIQTCKKLIDSGIIGTPIGFTASMICRGHESWHPGPAFYYQFGGGPMMDMGPYYVTALVALLGQVKTVTAVTKSAFPERLITSEPLSGTTVEVEVPTFVSGIMEMEGGATGTLFTTFDCYDEEQASITIYGSEGTLKVPDPNTFGGPVYLLTKQSKQYKEIPLLFDYTENSRGIGLVDMANGMKEGTKIRADISQTYHVLEVMTAFQRSSDQGSRVDIRSKI</sequence>
<name>A0A3S9HB33_9LACT</name>
<keyword evidence="1" id="KW-0560">Oxidoreductase</keyword>
<keyword evidence="5" id="KW-1185">Reference proteome</keyword>
<protein>
    <submittedName>
        <fullName evidence="4">Gfo/Idh/MocA family oxidoreductase</fullName>
    </submittedName>
</protein>
<dbReference type="Gene3D" id="3.40.50.720">
    <property type="entry name" value="NAD(P)-binding Rossmann-like Domain"/>
    <property type="match status" value="1"/>
</dbReference>
<dbReference type="PANTHER" id="PTHR43818">
    <property type="entry name" value="BCDNA.GH03377"/>
    <property type="match status" value="1"/>
</dbReference>
<dbReference type="AlphaFoldDB" id="A0A3S9HB33"/>
<accession>A0A3S9HB33</accession>
<evidence type="ECO:0000313" key="5">
    <source>
        <dbReference type="Proteomes" id="UP000273326"/>
    </source>
</evidence>
<dbReference type="InterPro" id="IPR050463">
    <property type="entry name" value="Gfo/Idh/MocA_oxidrdct_glycsds"/>
</dbReference>
<dbReference type="Proteomes" id="UP000273326">
    <property type="component" value="Chromosome"/>
</dbReference>
<evidence type="ECO:0000313" key="4">
    <source>
        <dbReference type="EMBL" id="AZP04575.1"/>
    </source>
</evidence>
<organism evidence="4 5">
    <name type="scientific">Jeotgalibaca ciconiae</name>
    <dbReference type="NCBI Taxonomy" id="2496265"/>
    <lineage>
        <taxon>Bacteria</taxon>
        <taxon>Bacillati</taxon>
        <taxon>Bacillota</taxon>
        <taxon>Bacilli</taxon>
        <taxon>Lactobacillales</taxon>
        <taxon>Carnobacteriaceae</taxon>
        <taxon>Jeotgalibaca</taxon>
    </lineage>
</organism>
<evidence type="ECO:0000259" key="2">
    <source>
        <dbReference type="Pfam" id="PF01408"/>
    </source>
</evidence>
<dbReference type="Pfam" id="PF01408">
    <property type="entry name" value="GFO_IDH_MocA"/>
    <property type="match status" value="1"/>
</dbReference>
<evidence type="ECO:0000259" key="3">
    <source>
        <dbReference type="Pfam" id="PF22725"/>
    </source>
</evidence>
<dbReference type="SUPFAM" id="SSF51735">
    <property type="entry name" value="NAD(P)-binding Rossmann-fold domains"/>
    <property type="match status" value="1"/>
</dbReference>
<dbReference type="EMBL" id="CP034465">
    <property type="protein sequence ID" value="AZP04575.1"/>
    <property type="molecule type" value="Genomic_DNA"/>
</dbReference>
<dbReference type="SUPFAM" id="SSF55347">
    <property type="entry name" value="Glyceraldehyde-3-phosphate dehydrogenase-like, C-terminal domain"/>
    <property type="match status" value="1"/>
</dbReference>
<dbReference type="InterPro" id="IPR000683">
    <property type="entry name" value="Gfo/Idh/MocA-like_OxRdtase_N"/>
</dbReference>
<dbReference type="GO" id="GO:0000166">
    <property type="term" value="F:nucleotide binding"/>
    <property type="evidence" value="ECO:0007669"/>
    <property type="project" value="InterPro"/>
</dbReference>
<dbReference type="InterPro" id="IPR055170">
    <property type="entry name" value="GFO_IDH_MocA-like_dom"/>
</dbReference>
<dbReference type="KEGG" id="jeh:EJN90_07975"/>